<dbReference type="FunFam" id="1.10.287.110:FF:000028">
    <property type="entry name" value="DnaJ domain protein"/>
    <property type="match status" value="1"/>
</dbReference>
<evidence type="ECO:0000256" key="1">
    <source>
        <dbReference type="ARBA" id="ARBA00023186"/>
    </source>
</evidence>
<dbReference type="Pfam" id="PF14308">
    <property type="entry name" value="DnaJ-X"/>
    <property type="match status" value="1"/>
</dbReference>
<dbReference type="AlphaFoldDB" id="A0A5E8BCN2"/>
<evidence type="ECO:0000313" key="5">
    <source>
        <dbReference type="Proteomes" id="UP000398389"/>
    </source>
</evidence>
<sequence length="485" mass="53847">MAATVVDTTYYELLGVAPDATELEIKKGYRKMAIKYHPDKNLDDPNADEKFQEISEAYQVLSDKDLRKRYNQFGKDQAVPEAGFEDPSELISSIFGGEAFFDLIGEISLIRDITRSMQIATEEEEEDEEFKPAATATTSSTDDLATKTGQLAITDGSTIDATPTPTPSSTTTTPLAESSASHSSPSGLPHQSSSSSPPPQSDVDSIASSATDAKSKNKDKKKKGILSEKQKQEIKKLHDERDTAHQERVDKLVEKLVERLSVYTESDKKPAVTEFFRKQQADLAAELKMESFGLELLHAIGHTYYTKGSNFLKSQKMLGMGGVFGKFKEKYTVVKDTWNTISSAIDAQYTLQDIAKLEEKGDELTDIEKAELERHAMGKILAAAWNGSRFEIQSVLREVCDRVLSDKSVPATTRIDRARGLMIVGDVFRRIVRSPEEEEEVRVFEDLVQEAAASKKKKKEHKEKGGFFHKEKGEETSSTPVSGTH</sequence>
<feature type="compositionally biased region" description="Polar residues" evidence="2">
    <location>
        <begin position="149"/>
        <end position="161"/>
    </location>
</feature>
<accession>A0A5E8BCN2</accession>
<dbReference type="PROSITE" id="PS00636">
    <property type="entry name" value="DNAJ_1"/>
    <property type="match status" value="1"/>
</dbReference>
<feature type="compositionally biased region" description="Basic and acidic residues" evidence="2">
    <location>
        <begin position="462"/>
        <end position="475"/>
    </location>
</feature>
<dbReference type="PROSITE" id="PS50076">
    <property type="entry name" value="DNAJ_2"/>
    <property type="match status" value="1"/>
</dbReference>
<gene>
    <name evidence="4" type="ORF">SAPINGB_P001598</name>
</gene>
<evidence type="ECO:0000313" key="4">
    <source>
        <dbReference type="EMBL" id="VVT47211.1"/>
    </source>
</evidence>
<dbReference type="GeneID" id="43580419"/>
<proteinExistence type="predicted"/>
<feature type="region of interest" description="Disordered" evidence="2">
    <location>
        <begin position="120"/>
        <end position="245"/>
    </location>
</feature>
<dbReference type="InterPro" id="IPR052814">
    <property type="entry name" value="Peroxisomal_DnaJ"/>
</dbReference>
<dbReference type="InterPro" id="IPR026894">
    <property type="entry name" value="DnaJ_X"/>
</dbReference>
<feature type="compositionally biased region" description="Low complexity" evidence="2">
    <location>
        <begin position="167"/>
        <end position="195"/>
    </location>
</feature>
<keyword evidence="1" id="KW-0143">Chaperone</keyword>
<dbReference type="PANTHER" id="PTHR45006:SF1">
    <property type="entry name" value="DNAJ-LIKE PROTEIN 1"/>
    <property type="match status" value="1"/>
</dbReference>
<dbReference type="PANTHER" id="PTHR45006">
    <property type="entry name" value="DNAJ-LIKE PROTEIN 1"/>
    <property type="match status" value="1"/>
</dbReference>
<evidence type="ECO:0000259" key="3">
    <source>
        <dbReference type="PROSITE" id="PS50076"/>
    </source>
</evidence>
<protein>
    <recommendedName>
        <fullName evidence="3">J domain-containing protein</fullName>
    </recommendedName>
</protein>
<dbReference type="SMART" id="SM00271">
    <property type="entry name" value="DnaJ"/>
    <property type="match status" value="1"/>
</dbReference>
<feature type="domain" description="J" evidence="3">
    <location>
        <begin position="9"/>
        <end position="74"/>
    </location>
</feature>
<name>A0A5E8BCN2_9ASCO</name>
<dbReference type="SUPFAM" id="SSF46565">
    <property type="entry name" value="Chaperone J-domain"/>
    <property type="match status" value="1"/>
</dbReference>
<dbReference type="GO" id="GO:0005829">
    <property type="term" value="C:cytosol"/>
    <property type="evidence" value="ECO:0007669"/>
    <property type="project" value="UniProtKB-ARBA"/>
</dbReference>
<evidence type="ECO:0000256" key="2">
    <source>
        <dbReference type="SAM" id="MobiDB-lite"/>
    </source>
</evidence>
<keyword evidence="5" id="KW-1185">Reference proteome</keyword>
<dbReference type="EMBL" id="CABVLU010000001">
    <property type="protein sequence ID" value="VVT47211.1"/>
    <property type="molecule type" value="Genomic_DNA"/>
</dbReference>
<dbReference type="GO" id="GO:0016558">
    <property type="term" value="P:protein import into peroxisome matrix"/>
    <property type="evidence" value="ECO:0007669"/>
    <property type="project" value="TreeGrafter"/>
</dbReference>
<feature type="compositionally biased region" description="Low complexity" evidence="2">
    <location>
        <begin position="133"/>
        <end position="148"/>
    </location>
</feature>
<dbReference type="InterPro" id="IPR018253">
    <property type="entry name" value="DnaJ_domain_CS"/>
</dbReference>
<reference evidence="4 5" key="1">
    <citation type="submission" date="2019-09" db="EMBL/GenBank/DDBJ databases">
        <authorList>
            <person name="Brejova B."/>
        </authorList>
    </citation>
    <scope>NUCLEOTIDE SEQUENCE [LARGE SCALE GENOMIC DNA]</scope>
</reference>
<feature type="compositionally biased region" description="Polar residues" evidence="2">
    <location>
        <begin position="476"/>
        <end position="485"/>
    </location>
</feature>
<dbReference type="PRINTS" id="PR00625">
    <property type="entry name" value="JDOMAIN"/>
</dbReference>
<feature type="region of interest" description="Disordered" evidence="2">
    <location>
        <begin position="452"/>
        <end position="485"/>
    </location>
</feature>
<dbReference type="InterPro" id="IPR036869">
    <property type="entry name" value="J_dom_sf"/>
</dbReference>
<organism evidence="4 5">
    <name type="scientific">Magnusiomyces paraingens</name>
    <dbReference type="NCBI Taxonomy" id="2606893"/>
    <lineage>
        <taxon>Eukaryota</taxon>
        <taxon>Fungi</taxon>
        <taxon>Dikarya</taxon>
        <taxon>Ascomycota</taxon>
        <taxon>Saccharomycotina</taxon>
        <taxon>Dipodascomycetes</taxon>
        <taxon>Dipodascales</taxon>
        <taxon>Dipodascaceae</taxon>
        <taxon>Magnusiomyces</taxon>
    </lineage>
</organism>
<dbReference type="Gene3D" id="1.10.287.110">
    <property type="entry name" value="DnaJ domain"/>
    <property type="match status" value="1"/>
</dbReference>
<dbReference type="CDD" id="cd06257">
    <property type="entry name" value="DnaJ"/>
    <property type="match status" value="1"/>
</dbReference>
<feature type="compositionally biased region" description="Basic and acidic residues" evidence="2">
    <location>
        <begin position="225"/>
        <end position="245"/>
    </location>
</feature>
<dbReference type="InterPro" id="IPR001623">
    <property type="entry name" value="DnaJ_domain"/>
</dbReference>
<dbReference type="Pfam" id="PF00226">
    <property type="entry name" value="DnaJ"/>
    <property type="match status" value="1"/>
</dbReference>
<dbReference type="RefSeq" id="XP_031852210.1">
    <property type="nucleotide sequence ID" value="XM_031996319.1"/>
</dbReference>
<dbReference type="Proteomes" id="UP000398389">
    <property type="component" value="Unassembled WGS sequence"/>
</dbReference>
<dbReference type="OrthoDB" id="552049at2759"/>